<dbReference type="EMBL" id="JACJII010000001">
    <property type="protein sequence ID" value="MBA9001354.1"/>
    <property type="molecule type" value="Genomic_DNA"/>
</dbReference>
<protein>
    <submittedName>
        <fullName evidence="1">Uncharacterized protein</fullName>
    </submittedName>
</protein>
<dbReference type="Proteomes" id="UP000539313">
    <property type="component" value="Unassembled WGS sequence"/>
</dbReference>
<evidence type="ECO:0000313" key="2">
    <source>
        <dbReference type="Proteomes" id="UP000539313"/>
    </source>
</evidence>
<reference evidence="1 2" key="1">
    <citation type="submission" date="2020-08" db="EMBL/GenBank/DDBJ databases">
        <title>Sequencing the genomes of 1000 actinobacteria strains.</title>
        <authorList>
            <person name="Klenk H.-P."/>
        </authorList>
    </citation>
    <scope>NUCLEOTIDE SEQUENCE [LARGE SCALE GENOMIC DNA]</scope>
    <source>
        <strain evidence="1 2">DSM 45823</strain>
    </source>
</reference>
<comment type="caution">
    <text evidence="1">The sequence shown here is derived from an EMBL/GenBank/DDBJ whole genome shotgun (WGS) entry which is preliminary data.</text>
</comment>
<evidence type="ECO:0000313" key="1">
    <source>
        <dbReference type="EMBL" id="MBA9001354.1"/>
    </source>
</evidence>
<dbReference type="RefSeq" id="WP_157995882.1">
    <property type="nucleotide sequence ID" value="NZ_JACJII010000001.1"/>
</dbReference>
<organism evidence="1 2">
    <name type="scientific">Thermomonospora cellulosilytica</name>
    <dbReference type="NCBI Taxonomy" id="1411118"/>
    <lineage>
        <taxon>Bacteria</taxon>
        <taxon>Bacillati</taxon>
        <taxon>Actinomycetota</taxon>
        <taxon>Actinomycetes</taxon>
        <taxon>Streptosporangiales</taxon>
        <taxon>Thermomonosporaceae</taxon>
        <taxon>Thermomonospora</taxon>
    </lineage>
</organism>
<dbReference type="AlphaFoldDB" id="A0A7W3MT21"/>
<proteinExistence type="predicted"/>
<name>A0A7W3MT21_9ACTN</name>
<keyword evidence="2" id="KW-1185">Reference proteome</keyword>
<sequence>MVHLEDLRRCLEQLGGGFGASLVRAWDGPVVLRVTYPYPARPPEDIGCVLEEGEWWFAWSDGRTIGPADDPEGVARVIVRDPWRGQA</sequence>
<gene>
    <name evidence="1" type="ORF">HNR21_000236</name>
</gene>
<accession>A0A7W3MT21</accession>